<dbReference type="Proteomes" id="UP000695264">
    <property type="component" value="Unassembled WGS sequence"/>
</dbReference>
<evidence type="ECO:0000256" key="1">
    <source>
        <dbReference type="SAM" id="Phobius"/>
    </source>
</evidence>
<feature type="transmembrane region" description="Helical" evidence="1">
    <location>
        <begin position="46"/>
        <end position="65"/>
    </location>
</feature>
<proteinExistence type="predicted"/>
<sequence>MNDNPQRFAGRPVPQSRTRAWVMLGVSLAILAFLVWAVAMGGADDGAATVVQFVAAFALAALLGWRALIALRRPRSGSPG</sequence>
<keyword evidence="1" id="KW-1133">Transmembrane helix</keyword>
<comment type="caution">
    <text evidence="2">The sequence shown here is derived from an EMBL/GenBank/DDBJ whole genome shotgun (WGS) entry which is preliminary data.</text>
</comment>
<keyword evidence="1" id="KW-0812">Transmembrane</keyword>
<keyword evidence="1" id="KW-0472">Membrane</keyword>
<evidence type="ECO:0000313" key="2">
    <source>
        <dbReference type="EMBL" id="NJP99105.1"/>
    </source>
</evidence>
<gene>
    <name evidence="2" type="ORF">HCK00_00630</name>
</gene>
<accession>A0ABX1BMZ2</accession>
<protein>
    <submittedName>
        <fullName evidence="2">Uncharacterized protein</fullName>
    </submittedName>
</protein>
<reference evidence="2 3" key="1">
    <citation type="submission" date="2020-03" db="EMBL/GenBank/DDBJ databases">
        <title>WGS of actinomycetes isolated from Thailand.</title>
        <authorList>
            <person name="Thawai C."/>
        </authorList>
    </citation>
    <scope>NUCLEOTIDE SEQUENCE [LARGE SCALE GENOMIC DNA]</scope>
    <source>
        <strain evidence="2 3">PLAI 1-29</strain>
    </source>
</reference>
<keyword evidence="3" id="KW-1185">Reference proteome</keyword>
<evidence type="ECO:0000313" key="3">
    <source>
        <dbReference type="Proteomes" id="UP000695264"/>
    </source>
</evidence>
<dbReference type="RefSeq" id="WP_168099728.1">
    <property type="nucleotide sequence ID" value="NZ_JAATEN010000001.1"/>
</dbReference>
<name>A0ABX1BMZ2_9ACTN</name>
<dbReference type="EMBL" id="JAATEN010000001">
    <property type="protein sequence ID" value="NJP99105.1"/>
    <property type="molecule type" value="Genomic_DNA"/>
</dbReference>
<feature type="transmembrane region" description="Helical" evidence="1">
    <location>
        <begin position="21"/>
        <end position="40"/>
    </location>
</feature>
<organism evidence="2 3">
    <name type="scientific">Streptomyces zingiberis</name>
    <dbReference type="NCBI Taxonomy" id="2053010"/>
    <lineage>
        <taxon>Bacteria</taxon>
        <taxon>Bacillati</taxon>
        <taxon>Actinomycetota</taxon>
        <taxon>Actinomycetes</taxon>
        <taxon>Kitasatosporales</taxon>
        <taxon>Streptomycetaceae</taxon>
        <taxon>Streptomyces</taxon>
    </lineage>
</organism>